<dbReference type="Pfam" id="PF00389">
    <property type="entry name" value="2-Hacid_dh"/>
    <property type="match status" value="1"/>
</dbReference>
<feature type="domain" description="D-isomer specific 2-hydroxyacid dehydrogenase catalytic" evidence="3">
    <location>
        <begin position="7"/>
        <end position="309"/>
    </location>
</feature>
<evidence type="ECO:0000256" key="2">
    <source>
        <dbReference type="RuleBase" id="RU003719"/>
    </source>
</evidence>
<dbReference type="InterPro" id="IPR006140">
    <property type="entry name" value="D-isomer_DH_NAD-bd"/>
</dbReference>
<keyword evidence="6" id="KW-1185">Reference proteome</keyword>
<dbReference type="PROSITE" id="PS00671">
    <property type="entry name" value="D_2_HYDROXYACID_DH_3"/>
    <property type="match status" value="1"/>
</dbReference>
<reference evidence="5 6" key="1">
    <citation type="submission" date="2018-12" db="EMBL/GenBank/DDBJ databases">
        <title>Hymenobacter gummosus sp. nov., isolated from a spring.</title>
        <authorList>
            <person name="Nie L."/>
        </authorList>
    </citation>
    <scope>NUCLEOTIDE SEQUENCE [LARGE SCALE GENOMIC DNA]</scope>
    <source>
        <strain evidence="5 6">KCTC 52166</strain>
    </source>
</reference>
<dbReference type="InterPro" id="IPR036291">
    <property type="entry name" value="NAD(P)-bd_dom_sf"/>
</dbReference>
<dbReference type="Gene3D" id="3.40.50.720">
    <property type="entry name" value="NAD(P)-binding Rossmann-like Domain"/>
    <property type="match status" value="2"/>
</dbReference>
<dbReference type="Proteomes" id="UP000282184">
    <property type="component" value="Unassembled WGS sequence"/>
</dbReference>
<dbReference type="SUPFAM" id="SSF52283">
    <property type="entry name" value="Formate/glycerate dehydrogenase catalytic domain-like"/>
    <property type="match status" value="1"/>
</dbReference>
<comment type="caution">
    <text evidence="5">The sequence shown here is derived from an EMBL/GenBank/DDBJ whole genome shotgun (WGS) entry which is preliminary data.</text>
</comment>
<dbReference type="Pfam" id="PF02826">
    <property type="entry name" value="2-Hacid_dh_C"/>
    <property type="match status" value="1"/>
</dbReference>
<dbReference type="RefSeq" id="WP_126692026.1">
    <property type="nucleotide sequence ID" value="NZ_RXOF01000002.1"/>
</dbReference>
<dbReference type="GO" id="GO:0051287">
    <property type="term" value="F:NAD binding"/>
    <property type="evidence" value="ECO:0007669"/>
    <property type="project" value="InterPro"/>
</dbReference>
<proteinExistence type="inferred from homology"/>
<name>A0A431U7E5_9BACT</name>
<evidence type="ECO:0000259" key="4">
    <source>
        <dbReference type="Pfam" id="PF02826"/>
    </source>
</evidence>
<dbReference type="InterPro" id="IPR029753">
    <property type="entry name" value="D-isomer_DH_CS"/>
</dbReference>
<dbReference type="AlphaFoldDB" id="A0A431U7E5"/>
<evidence type="ECO:0000313" key="5">
    <source>
        <dbReference type="EMBL" id="RTQ52370.1"/>
    </source>
</evidence>
<evidence type="ECO:0000313" key="6">
    <source>
        <dbReference type="Proteomes" id="UP000282184"/>
    </source>
</evidence>
<organism evidence="5 6">
    <name type="scientific">Hymenobacter gummosus</name>
    <dbReference type="NCBI Taxonomy" id="1776032"/>
    <lineage>
        <taxon>Bacteria</taxon>
        <taxon>Pseudomonadati</taxon>
        <taxon>Bacteroidota</taxon>
        <taxon>Cytophagia</taxon>
        <taxon>Cytophagales</taxon>
        <taxon>Hymenobacteraceae</taxon>
        <taxon>Hymenobacter</taxon>
    </lineage>
</organism>
<dbReference type="EMBL" id="RXOF01000002">
    <property type="protein sequence ID" value="RTQ52370.1"/>
    <property type="molecule type" value="Genomic_DNA"/>
</dbReference>
<dbReference type="SUPFAM" id="SSF51735">
    <property type="entry name" value="NAD(P)-binding Rossmann-fold domains"/>
    <property type="match status" value="1"/>
</dbReference>
<keyword evidence="1 2" id="KW-0560">Oxidoreductase</keyword>
<dbReference type="InterPro" id="IPR050223">
    <property type="entry name" value="D-isomer_2-hydroxyacid_DH"/>
</dbReference>
<evidence type="ECO:0000256" key="1">
    <source>
        <dbReference type="ARBA" id="ARBA00023002"/>
    </source>
</evidence>
<evidence type="ECO:0000259" key="3">
    <source>
        <dbReference type="Pfam" id="PF00389"/>
    </source>
</evidence>
<dbReference type="OrthoDB" id="1522997at2"/>
<sequence>MPPICCLVVDEMHPSLKALMREVGVQIDYEPDLLPAEVPAALAKKAYDGLIVRSKVRVTAELLRHGPRLRFVARAGAGVDNIDVAALQAAGVQLVNAPEGNSQAVGEFAVGTLLALLRKVAAADAEVRQGQWRREANRGYELQARTVGIIGAGHMGRSFARCLRGFGCTVLGYDHDPAVQATDYLPLVPLQELQQRCDVLSIHIPYSPENHAFVSETLLRGFRHKLWLLNTARGEVLDHAALVTLLQEGQVRGAALDVLDNEKLAALKPEQRSRFEFLRAAPNVVLTPHVGGWTHESYQRINEVLARKIGELVR</sequence>
<dbReference type="InterPro" id="IPR006139">
    <property type="entry name" value="D-isomer_2_OHA_DH_cat_dom"/>
</dbReference>
<gene>
    <name evidence="5" type="ORF">EJV47_04970</name>
</gene>
<protein>
    <submittedName>
        <fullName evidence="5">Phosphoglycerate dehydrogenase</fullName>
    </submittedName>
</protein>
<feature type="domain" description="D-isomer specific 2-hydroxyacid dehydrogenase NAD-binding" evidence="4">
    <location>
        <begin position="111"/>
        <end position="291"/>
    </location>
</feature>
<accession>A0A431U7E5</accession>
<dbReference type="PANTHER" id="PTHR10996">
    <property type="entry name" value="2-HYDROXYACID DEHYDROGENASE-RELATED"/>
    <property type="match status" value="1"/>
</dbReference>
<comment type="similarity">
    <text evidence="2">Belongs to the D-isomer specific 2-hydroxyacid dehydrogenase family.</text>
</comment>
<dbReference type="GO" id="GO:0016616">
    <property type="term" value="F:oxidoreductase activity, acting on the CH-OH group of donors, NAD or NADP as acceptor"/>
    <property type="evidence" value="ECO:0007669"/>
    <property type="project" value="InterPro"/>
</dbReference>